<dbReference type="Proteomes" id="UP000760472">
    <property type="component" value="Unassembled WGS sequence"/>
</dbReference>
<comment type="similarity">
    <text evidence="2">Belongs to the 2H phosphoesterase superfamily. ThpR family.</text>
</comment>
<dbReference type="InterPro" id="IPR009097">
    <property type="entry name" value="Cyclic_Pdiesterase"/>
</dbReference>
<dbReference type="RefSeq" id="WP_205212200.1">
    <property type="nucleotide sequence ID" value="NZ_JAFFZO010000045.1"/>
</dbReference>
<gene>
    <name evidence="3" type="primary">thpR</name>
    <name evidence="3" type="ORF">JW498_02485</name>
</gene>
<evidence type="ECO:0000256" key="2">
    <source>
        <dbReference type="HAMAP-Rule" id="MF_01940"/>
    </source>
</evidence>
<keyword evidence="4" id="KW-1185">Reference proteome</keyword>
<sequence>MRTFISIEPPIAVRHSIRRCCPQLKNLRLLPVEQLHLTLLFLGDQPHTICDSVRRAFEQLTLQPFTIRLRGIGQFRSTVIWLGVECPQPLQQLQQTISLSLQQQNIPFEARRFHPHLTLGRSRKPLTPPEVKCFSEALQEQEFSFTLSSILLKKSKLHATGAIHSTLIEWAC</sequence>
<dbReference type="EC" id="3.1.4.58" evidence="2"/>
<name>A0ABS2W3D7_9GAMM</name>
<comment type="caution">
    <text evidence="3">The sequence shown here is derived from an EMBL/GenBank/DDBJ whole genome shotgun (WGS) entry which is preliminary data.</text>
</comment>
<feature type="active site" description="Proton donor" evidence="2">
    <location>
        <position position="36"/>
    </location>
</feature>
<dbReference type="SUPFAM" id="SSF55144">
    <property type="entry name" value="LigT-like"/>
    <property type="match status" value="1"/>
</dbReference>
<comment type="catalytic activity">
    <reaction evidence="2">
        <text>a 3'-end 2',3'-cyclophospho-ribonucleotide-RNA + H2O = a 3'-end 2'-phospho-ribonucleotide-RNA + H(+)</text>
        <dbReference type="Rhea" id="RHEA:11828"/>
        <dbReference type="Rhea" id="RHEA-COMP:10464"/>
        <dbReference type="Rhea" id="RHEA-COMP:17353"/>
        <dbReference type="ChEBI" id="CHEBI:15377"/>
        <dbReference type="ChEBI" id="CHEBI:15378"/>
        <dbReference type="ChEBI" id="CHEBI:83064"/>
        <dbReference type="ChEBI" id="CHEBI:173113"/>
        <dbReference type="EC" id="3.1.4.58"/>
    </reaction>
</comment>
<organism evidence="3 4">
    <name type="scientific">Amphritea pacifica</name>
    <dbReference type="NCBI Taxonomy" id="2811233"/>
    <lineage>
        <taxon>Bacteria</taxon>
        <taxon>Pseudomonadati</taxon>
        <taxon>Pseudomonadota</taxon>
        <taxon>Gammaproteobacteria</taxon>
        <taxon>Oceanospirillales</taxon>
        <taxon>Oceanospirillaceae</taxon>
        <taxon>Amphritea</taxon>
    </lineage>
</organism>
<comment type="function">
    <text evidence="2">Hydrolyzes RNA 2',3'-cyclic phosphodiester to an RNA 2'-phosphomonoester.</text>
</comment>
<accession>A0ABS2W3D7</accession>
<proteinExistence type="inferred from homology"/>
<dbReference type="Pfam" id="PF13563">
    <property type="entry name" value="2_5_RNA_ligase2"/>
    <property type="match status" value="1"/>
</dbReference>
<keyword evidence="1 2" id="KW-0378">Hydrolase</keyword>
<feature type="active site" description="Proton acceptor" evidence="2">
    <location>
        <position position="116"/>
    </location>
</feature>
<dbReference type="Gene3D" id="3.90.1140.10">
    <property type="entry name" value="Cyclic phosphodiesterase"/>
    <property type="match status" value="1"/>
</dbReference>
<dbReference type="EMBL" id="JAFFZP010000002">
    <property type="protein sequence ID" value="MBN0986224.1"/>
    <property type="molecule type" value="Genomic_DNA"/>
</dbReference>
<dbReference type="PANTHER" id="PTHR35561:SF1">
    <property type="entry name" value="RNA 2',3'-CYCLIC PHOSPHODIESTERASE"/>
    <property type="match status" value="1"/>
</dbReference>
<dbReference type="PANTHER" id="PTHR35561">
    <property type="entry name" value="RNA 2',3'-CYCLIC PHOSPHODIESTERASE"/>
    <property type="match status" value="1"/>
</dbReference>
<reference evidence="3 4" key="1">
    <citation type="submission" date="2021-02" db="EMBL/GenBank/DDBJ databases">
        <title>A novel species of genus Amphritea isolated from a fishpond in China.</title>
        <authorList>
            <person name="Lu H."/>
        </authorList>
    </citation>
    <scope>NUCLEOTIDE SEQUENCE [LARGE SCALE GENOMIC DNA]</scope>
    <source>
        <strain evidence="3 4">RP18W</strain>
    </source>
</reference>
<dbReference type="NCBIfam" id="TIGR02258">
    <property type="entry name" value="2_5_ligase"/>
    <property type="match status" value="1"/>
</dbReference>
<evidence type="ECO:0000256" key="1">
    <source>
        <dbReference type="ARBA" id="ARBA00022801"/>
    </source>
</evidence>
<feature type="short sequence motif" description="HXTX 1" evidence="2">
    <location>
        <begin position="36"/>
        <end position="39"/>
    </location>
</feature>
<feature type="short sequence motif" description="HXTX 2" evidence="2">
    <location>
        <begin position="116"/>
        <end position="119"/>
    </location>
</feature>
<evidence type="ECO:0000313" key="3">
    <source>
        <dbReference type="EMBL" id="MBN0986224.1"/>
    </source>
</evidence>
<evidence type="ECO:0000313" key="4">
    <source>
        <dbReference type="Proteomes" id="UP000760472"/>
    </source>
</evidence>
<dbReference type="InterPro" id="IPR004175">
    <property type="entry name" value="RNA_CPDase"/>
</dbReference>
<protein>
    <recommendedName>
        <fullName evidence="2">RNA 2',3'-cyclic phosphodiesterase</fullName>
        <shortName evidence="2">RNA 2',3'-CPDase</shortName>
        <ecNumber evidence="2">3.1.4.58</ecNumber>
    </recommendedName>
</protein>
<dbReference type="HAMAP" id="MF_01940">
    <property type="entry name" value="RNA_CPDase"/>
    <property type="match status" value="1"/>
</dbReference>